<dbReference type="STRING" id="1817883.A3G31_05875"/>
<protein>
    <recommendedName>
        <fullName evidence="3">Cytidylate kinase</fullName>
    </recommendedName>
</protein>
<dbReference type="EMBL" id="MGDI01000038">
    <property type="protein sequence ID" value="OGL51635.1"/>
    <property type="molecule type" value="Genomic_DNA"/>
</dbReference>
<evidence type="ECO:0000313" key="2">
    <source>
        <dbReference type="Proteomes" id="UP000178082"/>
    </source>
</evidence>
<sequence>MPIITISKEFASGGQEIGRRVAKLLKIDYFDREIVKAVASKSHVSEFEVDLYEEDRYDKMQVFFSRVIDPIIVRENLKASFPLIPSVPEKKKGELKTKKRFVPYSCETNGWLDSDIYQEMVQTFIEELSKKKIDSVIAGRGGQCILKNKKNCLHVRIVAPLEDRIERAIKVKNVDPEKAKKIVTEIDDRRHAYIKHYYNEDSRALKLYHIIINSSKVGIDKAAQWIAELSKTV</sequence>
<dbReference type="AlphaFoldDB" id="A0A1F7SCY4"/>
<proteinExistence type="predicted"/>
<dbReference type="Gene3D" id="3.40.50.300">
    <property type="entry name" value="P-loop containing nucleotide triphosphate hydrolases"/>
    <property type="match status" value="1"/>
</dbReference>
<evidence type="ECO:0000313" key="1">
    <source>
        <dbReference type="EMBL" id="OGL51635.1"/>
    </source>
</evidence>
<dbReference type="Pfam" id="PF13189">
    <property type="entry name" value="Cytidylate_kin2"/>
    <property type="match status" value="1"/>
</dbReference>
<evidence type="ECO:0008006" key="3">
    <source>
        <dbReference type="Google" id="ProtNLM"/>
    </source>
</evidence>
<dbReference type="SUPFAM" id="SSF52540">
    <property type="entry name" value="P-loop containing nucleoside triphosphate hydrolases"/>
    <property type="match status" value="1"/>
</dbReference>
<organism evidence="1 2">
    <name type="scientific">Candidatus Schekmanbacteria bacterium RIFCSPLOWO2_12_FULL_38_15</name>
    <dbReference type="NCBI Taxonomy" id="1817883"/>
    <lineage>
        <taxon>Bacteria</taxon>
        <taxon>Candidatus Schekmaniibacteriota</taxon>
    </lineage>
</organism>
<accession>A0A1F7SCY4</accession>
<dbReference type="InterPro" id="IPR027417">
    <property type="entry name" value="P-loop_NTPase"/>
</dbReference>
<reference evidence="1 2" key="1">
    <citation type="journal article" date="2016" name="Nat. Commun.">
        <title>Thousands of microbial genomes shed light on interconnected biogeochemical processes in an aquifer system.</title>
        <authorList>
            <person name="Anantharaman K."/>
            <person name="Brown C.T."/>
            <person name="Hug L.A."/>
            <person name="Sharon I."/>
            <person name="Castelle C.J."/>
            <person name="Probst A.J."/>
            <person name="Thomas B.C."/>
            <person name="Singh A."/>
            <person name="Wilkins M.J."/>
            <person name="Karaoz U."/>
            <person name="Brodie E.L."/>
            <person name="Williams K.H."/>
            <person name="Hubbard S.S."/>
            <person name="Banfield J.F."/>
        </authorList>
    </citation>
    <scope>NUCLEOTIDE SEQUENCE [LARGE SCALE GENOMIC DNA]</scope>
</reference>
<gene>
    <name evidence="1" type="ORF">A3G31_05875</name>
</gene>
<name>A0A1F7SCY4_9BACT</name>
<dbReference type="Proteomes" id="UP000178082">
    <property type="component" value="Unassembled WGS sequence"/>
</dbReference>
<comment type="caution">
    <text evidence="1">The sequence shown here is derived from an EMBL/GenBank/DDBJ whole genome shotgun (WGS) entry which is preliminary data.</text>
</comment>